<organism evidence="9 10">
    <name type="scientific">Mongoliitalea lutea</name>
    <dbReference type="NCBI Taxonomy" id="849756"/>
    <lineage>
        <taxon>Bacteria</taxon>
        <taxon>Pseudomonadati</taxon>
        <taxon>Bacteroidota</taxon>
        <taxon>Cytophagia</taxon>
        <taxon>Cytophagales</taxon>
        <taxon>Cyclobacteriaceae</taxon>
        <taxon>Mongoliitalea</taxon>
    </lineage>
</organism>
<evidence type="ECO:0000256" key="5">
    <source>
        <dbReference type="ARBA" id="ARBA00023054"/>
    </source>
</evidence>
<dbReference type="GO" id="GO:0051301">
    <property type="term" value="P:cell division"/>
    <property type="evidence" value="ECO:0007669"/>
    <property type="project" value="UniProtKB-KW"/>
</dbReference>
<keyword evidence="3" id="KW-0963">Cytoplasm</keyword>
<dbReference type="Proteomes" id="UP000642809">
    <property type="component" value="Unassembled WGS sequence"/>
</dbReference>
<dbReference type="InterPro" id="IPR007793">
    <property type="entry name" value="DivIVA_fam"/>
</dbReference>
<evidence type="ECO:0000313" key="9">
    <source>
        <dbReference type="EMBL" id="GHB50684.1"/>
    </source>
</evidence>
<name>A0A8J3D196_9BACT</name>
<dbReference type="Gene3D" id="6.10.250.660">
    <property type="match status" value="1"/>
</dbReference>
<evidence type="ECO:0000256" key="2">
    <source>
        <dbReference type="ARBA" id="ARBA00009008"/>
    </source>
</evidence>
<evidence type="ECO:0000256" key="4">
    <source>
        <dbReference type="ARBA" id="ARBA00022618"/>
    </source>
</evidence>
<evidence type="ECO:0000256" key="1">
    <source>
        <dbReference type="ARBA" id="ARBA00004496"/>
    </source>
</evidence>
<comment type="caution">
    <text evidence="9">The sequence shown here is derived from an EMBL/GenBank/DDBJ whole genome shotgun (WGS) entry which is preliminary data.</text>
</comment>
<feature type="coiled-coil region" evidence="7">
    <location>
        <begin position="29"/>
        <end position="70"/>
    </location>
</feature>
<evidence type="ECO:0000256" key="8">
    <source>
        <dbReference type="SAM" id="MobiDB-lite"/>
    </source>
</evidence>
<reference evidence="9" key="2">
    <citation type="submission" date="2020-09" db="EMBL/GenBank/DDBJ databases">
        <authorList>
            <person name="Sun Q."/>
            <person name="Kim S."/>
        </authorList>
    </citation>
    <scope>NUCLEOTIDE SEQUENCE</scope>
    <source>
        <strain evidence="9">KCTC 23224</strain>
    </source>
</reference>
<keyword evidence="6" id="KW-0131">Cell cycle</keyword>
<evidence type="ECO:0000256" key="6">
    <source>
        <dbReference type="ARBA" id="ARBA00023306"/>
    </source>
</evidence>
<dbReference type="PANTHER" id="PTHR35794">
    <property type="entry name" value="CELL DIVISION PROTEIN DIVIVA"/>
    <property type="match status" value="1"/>
</dbReference>
<dbReference type="InterPro" id="IPR019933">
    <property type="entry name" value="DivIVA_domain"/>
</dbReference>
<dbReference type="PANTHER" id="PTHR35794:SF2">
    <property type="entry name" value="CELL DIVISION PROTEIN DIVIVA"/>
    <property type="match status" value="1"/>
</dbReference>
<protein>
    <recommendedName>
        <fullName evidence="11">Cell division initiation protein</fullName>
    </recommendedName>
</protein>
<dbReference type="NCBIfam" id="TIGR03544">
    <property type="entry name" value="DivI1A_domain"/>
    <property type="match status" value="1"/>
</dbReference>
<evidence type="ECO:0000313" key="10">
    <source>
        <dbReference type="Proteomes" id="UP000642809"/>
    </source>
</evidence>
<evidence type="ECO:0008006" key="11">
    <source>
        <dbReference type="Google" id="ProtNLM"/>
    </source>
</evidence>
<evidence type="ECO:0000256" key="3">
    <source>
        <dbReference type="ARBA" id="ARBA00022490"/>
    </source>
</evidence>
<keyword evidence="10" id="KW-1185">Reference proteome</keyword>
<dbReference type="Pfam" id="PF05103">
    <property type="entry name" value="DivIVA"/>
    <property type="match status" value="1"/>
</dbReference>
<dbReference type="EMBL" id="BMYF01000026">
    <property type="protein sequence ID" value="GHB50684.1"/>
    <property type="molecule type" value="Genomic_DNA"/>
</dbReference>
<dbReference type="GO" id="GO:0005737">
    <property type="term" value="C:cytoplasm"/>
    <property type="evidence" value="ECO:0007669"/>
    <property type="project" value="UniProtKB-SubCell"/>
</dbReference>
<evidence type="ECO:0000256" key="7">
    <source>
        <dbReference type="SAM" id="Coils"/>
    </source>
</evidence>
<keyword evidence="5 7" id="KW-0175">Coiled coil</keyword>
<accession>A0A8J3D196</accession>
<dbReference type="AlphaFoldDB" id="A0A8J3D196"/>
<feature type="compositionally biased region" description="Acidic residues" evidence="8">
    <location>
        <begin position="227"/>
        <end position="269"/>
    </location>
</feature>
<reference evidence="9" key="1">
    <citation type="journal article" date="2014" name="Int. J. Syst. Evol. Microbiol.">
        <title>Complete genome sequence of Corynebacterium casei LMG S-19264T (=DSM 44701T), isolated from a smear-ripened cheese.</title>
        <authorList>
            <consortium name="US DOE Joint Genome Institute (JGI-PGF)"/>
            <person name="Walter F."/>
            <person name="Albersmeier A."/>
            <person name="Kalinowski J."/>
            <person name="Ruckert C."/>
        </authorList>
    </citation>
    <scope>NUCLEOTIDE SEQUENCE</scope>
    <source>
        <strain evidence="9">KCTC 23224</strain>
    </source>
</reference>
<keyword evidence="4" id="KW-0132">Cell division</keyword>
<gene>
    <name evidence="9" type="ORF">GCM10008106_34310</name>
</gene>
<dbReference type="RefSeq" id="WP_189585751.1">
    <property type="nucleotide sequence ID" value="NZ_BMYF01000026.1"/>
</dbReference>
<proteinExistence type="inferred from homology"/>
<comment type="subcellular location">
    <subcellularLocation>
        <location evidence="1">Cytoplasm</location>
    </subcellularLocation>
</comment>
<sequence length="300" mass="33869">MKITSAEIKDKTFEKIFRGYDKDEVSSFLAIVAKDYESLLEEKSKLEGELAKAQAEANKLKQVEESLFRTLKTAEDTGASIIEEATSAADEIMGAAKENSEGMLIDAQRKAHTIVEEAEKKAKQILEGVKADVTGLIRNYEHLISQRELILRNLHKLTDDIQDNITVSNETFKKVNLSVYEEMVQNFAKPKTAIILPDETLVEKEEVVVFVKEEVSQEVTLEVSSELSEEELNQPETLTEETEELTASEDSITEEIEEVITEELEENFEPEEKKEPIAEVPSEPAEDKKKKGGSFFDQFD</sequence>
<feature type="region of interest" description="Disordered" evidence="8">
    <location>
        <begin position="222"/>
        <end position="300"/>
    </location>
</feature>
<comment type="similarity">
    <text evidence="2">Belongs to the DivIVA family.</text>
</comment>